<dbReference type="Gene3D" id="3.30.300.30">
    <property type="match status" value="1"/>
</dbReference>
<dbReference type="PROSITE" id="PS00455">
    <property type="entry name" value="AMP_BINDING"/>
    <property type="match status" value="1"/>
</dbReference>
<sequence length="946" mass="101761">MPGIEQSASTLIARIAELHSPAPATTQGFWCDDVPHTSDSPVARRRLHAELHRALDPHAPECPPARAVLLRYADQVSDLVLVSHRAVLDAPSLRTAAEALACGSDPSGIATAHPSWPAAGEDGDREDFQNADFGTVPAWGAPDPRGIVPADPAGGTPGVRLDHTVEDTQAGLLVAAAIVLGRYEDQHRPVVAALSADPDRPEGVLGAFEFGALFPVDLTGERRIGDLLDRARQLLTDPALRHDSGQDGAPASRAYGGVLVGVLPEAPEGYLPCQTAPFPLTLVPRRDPAGTLRLETHRQPDIVGETAARRFAGQVARVHAWISRQPADTVPDDADLLDTREREAVAELGRARTELRWQPDRIDAVFTEQATRTPEAIAVTHGTDRLTYHQLHARATQLAAGLRAHGVAPGDHVGICLERSADFVVCLLAVLLADAVYVPMDPAYPAARLAQTIEDAGLATVITELTEIADVSSSLLRPDALHAAGAAAPGLPAPERGPESPAYIIYTSGSTGRPKGVVVPHRNVIALMNATRPDFALTGDDVWTFFHSGAFDFSVWEIWGALLTGARVVVVPYWDSRSPEQFHRLLVREQVTVLSQTPSAFAQLAAADREQSTKLPMRLVIFGGEPLDTGSLRGWLDRYPESQCRLVNMFGITETTVHVTAQAIRRDEVLSGTRSVGRPLPGWHVYVLDQRGRILPPGAPGEIHVGGEGVALTYWNRPELTAERFVTDPFTEGRMYRSGDRGRLLPDGRLEHLGRLDNQVKLRGFRIELDEIRNVLLEDPCVTSCAVVLGGDPDGGAARTRIDAYVVLASDADGDTDRVRQRTSGLLPAFMVPTTVTALGSLPLTVNGKLDARRLPPPAIETRTVTDDRQASGLAARLAALWQDILGVPVGLDENFFELGGNSLSAVQLAAEARKRDIPVVPLRALYRNPTVRSLTAALDQNSATS</sequence>
<dbReference type="PATRIC" id="fig|1352936.5.peg.7103"/>
<dbReference type="PANTHER" id="PTHR45527:SF1">
    <property type="entry name" value="FATTY ACID SYNTHASE"/>
    <property type="match status" value="1"/>
</dbReference>
<evidence type="ECO:0000256" key="2">
    <source>
        <dbReference type="ARBA" id="ARBA00022450"/>
    </source>
</evidence>
<dbReference type="AlphaFoldDB" id="V6K1X6"/>
<dbReference type="InterPro" id="IPR020806">
    <property type="entry name" value="PKS_PP-bd"/>
</dbReference>
<dbReference type="STRING" id="1352936.M878_34105"/>
<dbReference type="FunFam" id="3.40.50.980:FF:000001">
    <property type="entry name" value="Non-ribosomal peptide synthetase"/>
    <property type="match status" value="1"/>
</dbReference>
<reference evidence="5 6" key="1">
    <citation type="journal article" date="2014" name="Genome Announc.">
        <title>Draft Genome Sequence of Streptomyces roseochromogenes subsp. oscitans DS 12.976, Producer of the Aminocoumarin Antibiotic Clorobiocin.</title>
        <authorList>
            <person name="Ruckert C."/>
            <person name="Kalinowski J."/>
            <person name="Heide L."/>
            <person name="Apel A.K."/>
        </authorList>
    </citation>
    <scope>NUCLEOTIDE SEQUENCE [LARGE SCALE GENOMIC DNA]</scope>
    <source>
        <strain evidence="5 6">DS 12.976</strain>
    </source>
</reference>
<dbReference type="GO" id="GO:0044550">
    <property type="term" value="P:secondary metabolite biosynthetic process"/>
    <property type="evidence" value="ECO:0007669"/>
    <property type="project" value="TreeGrafter"/>
</dbReference>
<dbReference type="InterPro" id="IPR010071">
    <property type="entry name" value="AA_adenyl_dom"/>
</dbReference>
<dbReference type="GO" id="GO:0005737">
    <property type="term" value="C:cytoplasm"/>
    <property type="evidence" value="ECO:0007669"/>
    <property type="project" value="TreeGrafter"/>
</dbReference>
<dbReference type="NCBIfam" id="TIGR01733">
    <property type="entry name" value="AA-adenyl-dom"/>
    <property type="match status" value="1"/>
</dbReference>
<dbReference type="Gene3D" id="1.10.1200.10">
    <property type="entry name" value="ACP-like"/>
    <property type="match status" value="1"/>
</dbReference>
<dbReference type="FunFam" id="3.40.50.12780:FF:000012">
    <property type="entry name" value="Non-ribosomal peptide synthetase"/>
    <property type="match status" value="1"/>
</dbReference>
<dbReference type="InterPro" id="IPR006162">
    <property type="entry name" value="Ppantetheine_attach_site"/>
</dbReference>
<dbReference type="InterPro" id="IPR045851">
    <property type="entry name" value="AMP-bd_C_sf"/>
</dbReference>
<comment type="cofactor">
    <cofactor evidence="1">
        <name>pantetheine 4'-phosphate</name>
        <dbReference type="ChEBI" id="CHEBI:47942"/>
    </cofactor>
</comment>
<dbReference type="GO" id="GO:0043041">
    <property type="term" value="P:amino acid activation for nonribosomal peptide biosynthetic process"/>
    <property type="evidence" value="ECO:0007669"/>
    <property type="project" value="TreeGrafter"/>
</dbReference>
<dbReference type="InterPro" id="IPR025110">
    <property type="entry name" value="AMP-bd_C"/>
</dbReference>
<dbReference type="SUPFAM" id="SSF47336">
    <property type="entry name" value="ACP-like"/>
    <property type="match status" value="1"/>
</dbReference>
<dbReference type="InterPro" id="IPR023213">
    <property type="entry name" value="CAT-like_dom_sf"/>
</dbReference>
<name>V6K1X6_STRRC</name>
<dbReference type="PROSITE" id="PS00012">
    <property type="entry name" value="PHOSPHOPANTETHEINE"/>
    <property type="match status" value="1"/>
</dbReference>
<dbReference type="GO" id="GO:0017000">
    <property type="term" value="P:antibiotic biosynthetic process"/>
    <property type="evidence" value="ECO:0007669"/>
    <property type="project" value="UniProtKB-ARBA"/>
</dbReference>
<dbReference type="HOGENOM" id="CLU_000022_2_4_11"/>
<evidence type="ECO:0000313" key="5">
    <source>
        <dbReference type="EMBL" id="EST22944.1"/>
    </source>
</evidence>
<evidence type="ECO:0000313" key="6">
    <source>
        <dbReference type="Proteomes" id="UP000017984"/>
    </source>
</evidence>
<dbReference type="FunFam" id="3.40.50.980:FF:000002">
    <property type="entry name" value="Enterobactin synthetase component F"/>
    <property type="match status" value="1"/>
</dbReference>
<dbReference type="SUPFAM" id="SSF52777">
    <property type="entry name" value="CoA-dependent acyltransferases"/>
    <property type="match status" value="1"/>
</dbReference>
<dbReference type="CDD" id="cd17643">
    <property type="entry name" value="A_NRPS_Cytc1-like"/>
    <property type="match status" value="1"/>
</dbReference>
<evidence type="ECO:0000259" key="4">
    <source>
        <dbReference type="PROSITE" id="PS50075"/>
    </source>
</evidence>
<gene>
    <name evidence="5" type="ORF">M878_34105</name>
</gene>
<protein>
    <recommendedName>
        <fullName evidence="4">Carrier domain-containing protein</fullName>
    </recommendedName>
</protein>
<evidence type="ECO:0000256" key="1">
    <source>
        <dbReference type="ARBA" id="ARBA00001957"/>
    </source>
</evidence>
<dbReference type="InterPro" id="IPR020845">
    <property type="entry name" value="AMP-binding_CS"/>
</dbReference>
<proteinExistence type="predicted"/>
<dbReference type="EMBL" id="AWQX01000292">
    <property type="protein sequence ID" value="EST22944.1"/>
    <property type="molecule type" value="Genomic_DNA"/>
</dbReference>
<dbReference type="Gene3D" id="3.40.50.12780">
    <property type="entry name" value="N-terminal domain of ligase-like"/>
    <property type="match status" value="1"/>
</dbReference>
<dbReference type="Pfam" id="PF00550">
    <property type="entry name" value="PP-binding"/>
    <property type="match status" value="1"/>
</dbReference>
<dbReference type="SMART" id="SM00823">
    <property type="entry name" value="PKS_PP"/>
    <property type="match status" value="1"/>
</dbReference>
<organism evidence="5 6">
    <name type="scientific">Streptomyces roseochromogenus subsp. oscitans DS 12.976</name>
    <dbReference type="NCBI Taxonomy" id="1352936"/>
    <lineage>
        <taxon>Bacteria</taxon>
        <taxon>Bacillati</taxon>
        <taxon>Actinomycetota</taxon>
        <taxon>Actinomycetes</taxon>
        <taxon>Kitasatosporales</taxon>
        <taxon>Streptomycetaceae</taxon>
        <taxon>Streptomyces</taxon>
    </lineage>
</organism>
<dbReference type="InterPro" id="IPR042099">
    <property type="entry name" value="ANL_N_sf"/>
</dbReference>
<dbReference type="PANTHER" id="PTHR45527">
    <property type="entry name" value="NONRIBOSOMAL PEPTIDE SYNTHETASE"/>
    <property type="match status" value="1"/>
</dbReference>
<feature type="domain" description="Carrier" evidence="4">
    <location>
        <begin position="869"/>
        <end position="943"/>
    </location>
</feature>
<dbReference type="InterPro" id="IPR036736">
    <property type="entry name" value="ACP-like_sf"/>
</dbReference>
<accession>V6K1X6</accession>
<dbReference type="SUPFAM" id="SSF56801">
    <property type="entry name" value="Acetyl-CoA synthetase-like"/>
    <property type="match status" value="1"/>
</dbReference>
<comment type="caution">
    <text evidence="5">The sequence shown here is derived from an EMBL/GenBank/DDBJ whole genome shotgun (WGS) entry which is preliminary data.</text>
</comment>
<dbReference type="Pfam" id="PF13193">
    <property type="entry name" value="AMP-binding_C"/>
    <property type="match status" value="1"/>
</dbReference>
<dbReference type="RefSeq" id="WP_023551509.1">
    <property type="nucleotide sequence ID" value="NZ_CM002285.1"/>
</dbReference>
<dbReference type="Gene3D" id="3.30.559.10">
    <property type="entry name" value="Chloramphenicol acetyltransferase-like domain"/>
    <property type="match status" value="1"/>
</dbReference>
<keyword evidence="2" id="KW-0596">Phosphopantetheine</keyword>
<dbReference type="InterPro" id="IPR000873">
    <property type="entry name" value="AMP-dep_synth/lig_dom"/>
</dbReference>
<dbReference type="Pfam" id="PF00501">
    <property type="entry name" value="AMP-binding"/>
    <property type="match status" value="1"/>
</dbReference>
<dbReference type="InterPro" id="IPR009081">
    <property type="entry name" value="PP-bd_ACP"/>
</dbReference>
<dbReference type="GO" id="GO:0031177">
    <property type="term" value="F:phosphopantetheine binding"/>
    <property type="evidence" value="ECO:0007669"/>
    <property type="project" value="InterPro"/>
</dbReference>
<keyword evidence="6" id="KW-1185">Reference proteome</keyword>
<evidence type="ECO:0000256" key="3">
    <source>
        <dbReference type="ARBA" id="ARBA00022553"/>
    </source>
</evidence>
<dbReference type="Proteomes" id="UP000017984">
    <property type="component" value="Chromosome"/>
</dbReference>
<keyword evidence="3" id="KW-0597">Phosphoprotein</keyword>
<dbReference type="PROSITE" id="PS50075">
    <property type="entry name" value="CARRIER"/>
    <property type="match status" value="1"/>
</dbReference>